<feature type="domain" description="Peptidase C39" evidence="1">
    <location>
        <begin position="1"/>
        <end position="118"/>
    </location>
</feature>
<dbReference type="EMBL" id="AZHX01001736">
    <property type="protein sequence ID" value="ETX00371.1"/>
    <property type="molecule type" value="Genomic_DNA"/>
</dbReference>
<dbReference type="AlphaFoldDB" id="W4LRN2"/>
<evidence type="ECO:0000313" key="2">
    <source>
        <dbReference type="EMBL" id="ETX00371.1"/>
    </source>
</evidence>
<name>W4LRN2_9BACT</name>
<evidence type="ECO:0000313" key="3">
    <source>
        <dbReference type="Proteomes" id="UP000019140"/>
    </source>
</evidence>
<dbReference type="Proteomes" id="UP000019140">
    <property type="component" value="Unassembled WGS sequence"/>
</dbReference>
<dbReference type="GO" id="GO:0005524">
    <property type="term" value="F:ATP binding"/>
    <property type="evidence" value="ECO:0007669"/>
    <property type="project" value="InterPro"/>
</dbReference>
<dbReference type="GO" id="GO:0006508">
    <property type="term" value="P:proteolysis"/>
    <property type="evidence" value="ECO:0007669"/>
    <property type="project" value="InterPro"/>
</dbReference>
<evidence type="ECO:0000259" key="1">
    <source>
        <dbReference type="Pfam" id="PF03412"/>
    </source>
</evidence>
<comment type="caution">
    <text evidence="2">The sequence shown here is derived from an EMBL/GenBank/DDBJ whole genome shotgun (WGS) entry which is preliminary data.</text>
</comment>
<gene>
    <name evidence="2" type="ORF">ETSY2_39220</name>
</gene>
<dbReference type="GO" id="GO:0016020">
    <property type="term" value="C:membrane"/>
    <property type="evidence" value="ECO:0007669"/>
    <property type="project" value="InterPro"/>
</dbReference>
<organism evidence="2 3">
    <name type="scientific">Candidatus Entotheonella gemina</name>
    <dbReference type="NCBI Taxonomy" id="1429439"/>
    <lineage>
        <taxon>Bacteria</taxon>
        <taxon>Pseudomonadati</taxon>
        <taxon>Nitrospinota/Tectimicrobiota group</taxon>
        <taxon>Candidatus Tectimicrobiota</taxon>
        <taxon>Candidatus Entotheonellia</taxon>
        <taxon>Candidatus Entotheonellales</taxon>
        <taxon>Candidatus Entotheonellaceae</taxon>
        <taxon>Candidatus Entotheonella</taxon>
    </lineage>
</organism>
<dbReference type="InterPro" id="IPR005074">
    <property type="entry name" value="Peptidase_C39"/>
</dbReference>
<accession>W4LRN2</accession>
<keyword evidence="3" id="KW-1185">Reference proteome</keyword>
<sequence>MALDALGIHLDEAQLRHLTDCSPLGTDAFQVVEAARDLGLTASRKYTLESLEELAWLIEAGNFPFVYVDMWPLQGGLVGRHHALVVIAVDQENVFILDPLVGESKISRQNFQAAWAAMRFLAIVISDETP</sequence>
<proteinExistence type="predicted"/>
<dbReference type="GO" id="GO:0008233">
    <property type="term" value="F:peptidase activity"/>
    <property type="evidence" value="ECO:0007669"/>
    <property type="project" value="InterPro"/>
</dbReference>
<dbReference type="Pfam" id="PF03412">
    <property type="entry name" value="Peptidase_C39"/>
    <property type="match status" value="1"/>
</dbReference>
<reference evidence="2 3" key="1">
    <citation type="journal article" date="2014" name="Nature">
        <title>An environmental bacterial taxon with a large and distinct metabolic repertoire.</title>
        <authorList>
            <person name="Wilson M.C."/>
            <person name="Mori T."/>
            <person name="Ruckert C."/>
            <person name="Uria A.R."/>
            <person name="Helf M.J."/>
            <person name="Takada K."/>
            <person name="Gernert C."/>
            <person name="Steffens U.A."/>
            <person name="Heycke N."/>
            <person name="Schmitt S."/>
            <person name="Rinke C."/>
            <person name="Helfrich E.J."/>
            <person name="Brachmann A.O."/>
            <person name="Gurgui C."/>
            <person name="Wakimoto T."/>
            <person name="Kracht M."/>
            <person name="Crusemann M."/>
            <person name="Hentschel U."/>
            <person name="Abe I."/>
            <person name="Matsunaga S."/>
            <person name="Kalinowski J."/>
            <person name="Takeyama H."/>
            <person name="Piel J."/>
        </authorList>
    </citation>
    <scope>NUCLEOTIDE SEQUENCE [LARGE SCALE GENOMIC DNA]</scope>
    <source>
        <strain evidence="3">TSY2</strain>
    </source>
</reference>
<dbReference type="Gene3D" id="3.90.70.10">
    <property type="entry name" value="Cysteine proteinases"/>
    <property type="match status" value="1"/>
</dbReference>
<dbReference type="HOGENOM" id="CLU_1934199_0_0_7"/>
<protein>
    <recommendedName>
        <fullName evidence="1">Peptidase C39 domain-containing protein</fullName>
    </recommendedName>
</protein>